<proteinExistence type="predicted"/>
<name>A0A914P7B2_9BILA</name>
<dbReference type="AlphaFoldDB" id="A0A914P7B2"/>
<dbReference type="Proteomes" id="UP000887578">
    <property type="component" value="Unplaced"/>
</dbReference>
<evidence type="ECO:0000313" key="3">
    <source>
        <dbReference type="WBParaSite" id="PDA_v2.g13863.t1"/>
    </source>
</evidence>
<protein>
    <submittedName>
        <fullName evidence="3">Uncharacterized protein</fullName>
    </submittedName>
</protein>
<sequence length="174" mass="19737">MTTKAEFLPSSFQFFKISDSEISGNCEEKEKLQLWNKASSDSSLKPTLKENAQNFWKKHSTKNSTLLLHISTYENSVKAESGSFDDEKGENHRLDKEKNAKQIFAASKFVVQNPFEFPRQQNDEMSESELSQFKASQRLLNPNKAPKNGFGPRAANISKEEANKRDADINGMIL</sequence>
<feature type="region of interest" description="Disordered" evidence="1">
    <location>
        <begin position="139"/>
        <end position="174"/>
    </location>
</feature>
<feature type="compositionally biased region" description="Basic and acidic residues" evidence="1">
    <location>
        <begin position="158"/>
        <end position="168"/>
    </location>
</feature>
<accession>A0A914P7B2</accession>
<organism evidence="2 3">
    <name type="scientific">Panagrolaimus davidi</name>
    <dbReference type="NCBI Taxonomy" id="227884"/>
    <lineage>
        <taxon>Eukaryota</taxon>
        <taxon>Metazoa</taxon>
        <taxon>Ecdysozoa</taxon>
        <taxon>Nematoda</taxon>
        <taxon>Chromadorea</taxon>
        <taxon>Rhabditida</taxon>
        <taxon>Tylenchina</taxon>
        <taxon>Panagrolaimomorpha</taxon>
        <taxon>Panagrolaimoidea</taxon>
        <taxon>Panagrolaimidae</taxon>
        <taxon>Panagrolaimus</taxon>
    </lineage>
</organism>
<evidence type="ECO:0000313" key="2">
    <source>
        <dbReference type="Proteomes" id="UP000887578"/>
    </source>
</evidence>
<reference evidence="3" key="1">
    <citation type="submission" date="2022-11" db="UniProtKB">
        <authorList>
            <consortium name="WormBaseParasite"/>
        </authorList>
    </citation>
    <scope>IDENTIFICATION</scope>
</reference>
<evidence type="ECO:0000256" key="1">
    <source>
        <dbReference type="SAM" id="MobiDB-lite"/>
    </source>
</evidence>
<keyword evidence="2" id="KW-1185">Reference proteome</keyword>
<dbReference type="WBParaSite" id="PDA_v2.g13863.t1">
    <property type="protein sequence ID" value="PDA_v2.g13863.t1"/>
    <property type="gene ID" value="PDA_v2.g13863"/>
</dbReference>